<feature type="transmembrane region" description="Helical" evidence="1">
    <location>
        <begin position="46"/>
        <end position="62"/>
    </location>
</feature>
<sequence length="88" mass="9557">MHVNLPGGGTSWETPGFFSQLGSFLLLIVFAFVGVLWLIFSSAGPGFWFAVVGGGILVYLAGKQKDKEKAKEERLAKARALRASKEKK</sequence>
<keyword evidence="1" id="KW-0812">Transmembrane</keyword>
<protein>
    <submittedName>
        <fullName evidence="2">Uncharacterized protein</fullName>
    </submittedName>
</protein>
<keyword evidence="1" id="KW-0472">Membrane</keyword>
<keyword evidence="1" id="KW-1133">Transmembrane helix</keyword>
<evidence type="ECO:0000256" key="1">
    <source>
        <dbReference type="SAM" id="Phobius"/>
    </source>
</evidence>
<accession>A0A9N6WTZ6</accession>
<gene>
    <name evidence="2" type="ORF">ORM20_00107</name>
</gene>
<proteinExistence type="predicted"/>
<name>A0A9N6WTZ6_9VIRU</name>
<dbReference type="EMBL" id="OX359470">
    <property type="protein sequence ID" value="CAI3971156.1"/>
    <property type="molecule type" value="Genomic_DNA"/>
</dbReference>
<reference evidence="2" key="1">
    <citation type="submission" date="2022-10" db="EMBL/GenBank/DDBJ databases">
        <authorList>
            <person name="Meaden S."/>
        </authorList>
    </citation>
    <scope>NUCLEOTIDE SEQUENCE</scope>
</reference>
<evidence type="ECO:0000313" key="2">
    <source>
        <dbReference type="EMBL" id="CAI3971156.1"/>
    </source>
</evidence>
<organism evidence="2">
    <name type="scientific">Ochrobactrum phage ORM_20</name>
    <dbReference type="NCBI Taxonomy" id="2985243"/>
    <lineage>
        <taxon>Viruses</taxon>
    </lineage>
</organism>
<feature type="transmembrane region" description="Helical" evidence="1">
    <location>
        <begin position="21"/>
        <end position="40"/>
    </location>
</feature>